<evidence type="ECO:0000313" key="8">
    <source>
        <dbReference type="Proteomes" id="UP000199032"/>
    </source>
</evidence>
<evidence type="ECO:0000256" key="3">
    <source>
        <dbReference type="ARBA" id="ARBA00022989"/>
    </source>
</evidence>
<organism evidence="7 8">
    <name type="scientific">Candidatus Nitrospira nitrosa</name>
    <dbReference type="NCBI Taxonomy" id="1742972"/>
    <lineage>
        <taxon>Bacteria</taxon>
        <taxon>Pseudomonadati</taxon>
        <taxon>Nitrospirota</taxon>
        <taxon>Nitrospiria</taxon>
        <taxon>Nitrospirales</taxon>
        <taxon>Nitrospiraceae</taxon>
        <taxon>Nitrospira</taxon>
    </lineage>
</organism>
<keyword evidence="8" id="KW-1185">Reference proteome</keyword>
<dbReference type="OrthoDB" id="9806370at2"/>
<dbReference type="EMBL" id="CZQA01000010">
    <property type="protein sequence ID" value="CUS37380.1"/>
    <property type="molecule type" value="Genomic_DNA"/>
</dbReference>
<proteinExistence type="predicted"/>
<gene>
    <name evidence="7" type="ORF">COMA1_40026</name>
</gene>
<evidence type="ECO:0000256" key="4">
    <source>
        <dbReference type="ARBA" id="ARBA00023136"/>
    </source>
</evidence>
<protein>
    <recommendedName>
        <fullName evidence="6">TMEM205-like domain-containing protein</fullName>
    </recommendedName>
</protein>
<accession>A0A0S4LMY9</accession>
<feature type="transmembrane region" description="Helical" evidence="5">
    <location>
        <begin position="12"/>
        <end position="39"/>
    </location>
</feature>
<dbReference type="GO" id="GO:0016020">
    <property type="term" value="C:membrane"/>
    <property type="evidence" value="ECO:0007669"/>
    <property type="project" value="UniProtKB-SubCell"/>
</dbReference>
<dbReference type="STRING" id="1742972.COMA1_40026"/>
<keyword evidence="2 5" id="KW-0812">Transmembrane</keyword>
<evidence type="ECO:0000313" key="7">
    <source>
        <dbReference type="EMBL" id="CUS37380.1"/>
    </source>
</evidence>
<feature type="domain" description="TMEM205-like" evidence="6">
    <location>
        <begin position="19"/>
        <end position="120"/>
    </location>
</feature>
<comment type="subcellular location">
    <subcellularLocation>
        <location evidence="1">Membrane</location>
    </subcellularLocation>
</comment>
<evidence type="ECO:0000259" key="6">
    <source>
        <dbReference type="Pfam" id="PF13664"/>
    </source>
</evidence>
<evidence type="ECO:0000256" key="5">
    <source>
        <dbReference type="SAM" id="Phobius"/>
    </source>
</evidence>
<sequence length="173" mass="18650">MRRMPWWGMVCCLTLEGVALAVWVGGMIVLSGAVIPAVFNTFGGQDSGGMFLTRAFEGYHRFVIGAGGVLAVALLGRWWSGEPRVMVSASEILVVIMMVVIAGVIILVLHPEAAALQTQAFATKDEGAKKAAFEAFFHVLLPIRSLYMINLVLGLLLMGIRAKRVMDDGGRQS</sequence>
<dbReference type="Proteomes" id="UP000199032">
    <property type="component" value="Unassembled WGS sequence"/>
</dbReference>
<dbReference type="InterPro" id="IPR025423">
    <property type="entry name" value="TMEM205-like"/>
</dbReference>
<reference evidence="7 8" key="1">
    <citation type="submission" date="2015-10" db="EMBL/GenBank/DDBJ databases">
        <authorList>
            <person name="Gilbert D.G."/>
        </authorList>
    </citation>
    <scope>NUCLEOTIDE SEQUENCE [LARGE SCALE GENOMIC DNA]</scope>
    <source>
        <strain evidence="7">COMA1</strain>
    </source>
</reference>
<dbReference type="Pfam" id="PF13664">
    <property type="entry name" value="DUF4149"/>
    <property type="match status" value="1"/>
</dbReference>
<feature type="transmembrane region" description="Helical" evidence="5">
    <location>
        <begin position="59"/>
        <end position="80"/>
    </location>
</feature>
<dbReference type="AlphaFoldDB" id="A0A0S4LMY9"/>
<evidence type="ECO:0000256" key="1">
    <source>
        <dbReference type="ARBA" id="ARBA00004370"/>
    </source>
</evidence>
<keyword evidence="4 5" id="KW-0472">Membrane</keyword>
<keyword evidence="3 5" id="KW-1133">Transmembrane helix</keyword>
<evidence type="ECO:0000256" key="2">
    <source>
        <dbReference type="ARBA" id="ARBA00022692"/>
    </source>
</evidence>
<feature type="transmembrane region" description="Helical" evidence="5">
    <location>
        <begin position="135"/>
        <end position="157"/>
    </location>
</feature>
<name>A0A0S4LMY9_9BACT</name>
<feature type="transmembrane region" description="Helical" evidence="5">
    <location>
        <begin position="92"/>
        <end position="110"/>
    </location>
</feature>